<sequence>MDMINYILIAAIFGYAIFVFYRHIKKSSKGKCGSCELESSCSGTTCSVDWNKVIDEARSKQKSS</sequence>
<proteinExistence type="predicted"/>
<dbReference type="AlphaFoldDB" id="A0A385YPF8"/>
<keyword evidence="1" id="KW-0812">Transmembrane</keyword>
<keyword evidence="1" id="KW-1133">Transmembrane helix</keyword>
<feature type="transmembrane region" description="Helical" evidence="1">
    <location>
        <begin position="6"/>
        <end position="24"/>
    </location>
</feature>
<evidence type="ECO:0000256" key="1">
    <source>
        <dbReference type="SAM" id="Phobius"/>
    </source>
</evidence>
<evidence type="ECO:0000313" key="3">
    <source>
        <dbReference type="Proteomes" id="UP000265725"/>
    </source>
</evidence>
<keyword evidence="1" id="KW-0472">Membrane</keyword>
<gene>
    <name evidence="2" type="ORF">D3873_01455</name>
</gene>
<accession>A0A385YPF8</accession>
<protein>
    <submittedName>
        <fullName evidence="2">FeoB-associated Cys-rich membrane protein</fullName>
    </submittedName>
</protein>
<name>A0A385YPF8_9BACL</name>
<dbReference type="Proteomes" id="UP000265725">
    <property type="component" value="Chromosome"/>
</dbReference>
<dbReference type="Pfam" id="PF12669">
    <property type="entry name" value="FeoB_associated"/>
    <property type="match status" value="1"/>
</dbReference>
<dbReference type="EMBL" id="CP032418">
    <property type="protein sequence ID" value="AYC28599.1"/>
    <property type="molecule type" value="Genomic_DNA"/>
</dbReference>
<organism evidence="2 3">
    <name type="scientific">Paenisporosarcina cavernae</name>
    <dbReference type="NCBI Taxonomy" id="2320858"/>
    <lineage>
        <taxon>Bacteria</taxon>
        <taxon>Bacillati</taxon>
        <taxon>Bacillota</taxon>
        <taxon>Bacilli</taxon>
        <taxon>Bacillales</taxon>
        <taxon>Caryophanaceae</taxon>
        <taxon>Paenisporosarcina</taxon>
    </lineage>
</organism>
<keyword evidence="3" id="KW-1185">Reference proteome</keyword>
<evidence type="ECO:0000313" key="2">
    <source>
        <dbReference type="EMBL" id="AYC28599.1"/>
    </source>
</evidence>
<reference evidence="3" key="1">
    <citation type="submission" date="2018-09" db="EMBL/GenBank/DDBJ databases">
        <authorList>
            <person name="Zhu H."/>
        </authorList>
    </citation>
    <scope>NUCLEOTIDE SEQUENCE [LARGE SCALE GENOMIC DNA]</scope>
    <source>
        <strain evidence="3">K2R23-3</strain>
    </source>
</reference>
<dbReference type="KEGG" id="paek:D3873_01455"/>